<dbReference type="PANTHER" id="PTHR10281:SF4">
    <property type="entry name" value="NEUFERRICIN"/>
    <property type="match status" value="1"/>
</dbReference>
<dbReference type="GO" id="GO:0016020">
    <property type="term" value="C:membrane"/>
    <property type="evidence" value="ECO:0007669"/>
    <property type="project" value="TreeGrafter"/>
</dbReference>
<evidence type="ECO:0000313" key="3">
    <source>
        <dbReference type="EMBL" id="PCG81112.1"/>
    </source>
</evidence>
<dbReference type="SMART" id="SM01117">
    <property type="entry name" value="Cyt-b5"/>
    <property type="match status" value="1"/>
</dbReference>
<evidence type="ECO:0000256" key="1">
    <source>
        <dbReference type="ARBA" id="ARBA00038357"/>
    </source>
</evidence>
<dbReference type="GO" id="GO:0012505">
    <property type="term" value="C:endomembrane system"/>
    <property type="evidence" value="ECO:0007669"/>
    <property type="project" value="TreeGrafter"/>
</dbReference>
<proteinExistence type="inferred from homology"/>
<feature type="domain" description="Cytochrome b5 heme-binding" evidence="2">
    <location>
        <begin position="48"/>
        <end position="144"/>
    </location>
</feature>
<dbReference type="SUPFAM" id="SSF55856">
    <property type="entry name" value="Cytochrome b5-like heme/steroid binding domain"/>
    <property type="match status" value="1"/>
</dbReference>
<dbReference type="Gene3D" id="3.10.120.10">
    <property type="entry name" value="Cytochrome b5-like heme/steroid binding domain"/>
    <property type="match status" value="1"/>
</dbReference>
<evidence type="ECO:0000259" key="2">
    <source>
        <dbReference type="SMART" id="SM01117"/>
    </source>
</evidence>
<dbReference type="InterPro" id="IPR036400">
    <property type="entry name" value="Cyt_B5-like_heme/steroid_sf"/>
</dbReference>
<reference evidence="3" key="1">
    <citation type="submission" date="2017-09" db="EMBL/GenBank/DDBJ databases">
        <title>Contemporary evolution of a Lepidopteran species, Heliothis virescens, in response to modern agricultural practices.</title>
        <authorList>
            <person name="Fritz M.L."/>
            <person name="Deyonke A.M."/>
            <person name="Papanicolaou A."/>
            <person name="Micinski S."/>
            <person name="Westbrook J."/>
            <person name="Gould F."/>
        </authorList>
    </citation>
    <scope>NUCLEOTIDE SEQUENCE [LARGE SCALE GENOMIC DNA]</scope>
    <source>
        <strain evidence="3">HvINT-</strain>
        <tissue evidence="3">Whole body</tissue>
    </source>
</reference>
<dbReference type="AlphaFoldDB" id="A0A2A4KBQ7"/>
<sequence>MMFVKALLRNIKLLVSVAVVICAFLYREELKFYYDSFVNDAEDKPGVFTAAKLAQFDGVIHKSLYLAVLGTVFDVTEGKRHYKKGASYNYFIGKDGSRSLVTGDFKDESEERDHVMDLSCNDILTVINWRDTFRKKYEEVGVLIGRYYDEDGQETVYMDEFYNKIQECQAEKEKSRKEDQKYPPCNIAWSADEGTKVWCTTSSGGIKRSWTGVPRQLFTPGVEKPRCVCLNKDNQDSAGLIKEYDNCPKTSVECKVQT</sequence>
<comment type="similarity">
    <text evidence="1">Belongs to the cytochrome b5 family. MAPR subfamily.</text>
</comment>
<comment type="caution">
    <text evidence="3">The sequence shown here is derived from an EMBL/GenBank/DDBJ whole genome shotgun (WGS) entry which is preliminary data.</text>
</comment>
<dbReference type="EMBL" id="NWSH01000001">
    <property type="protein sequence ID" value="PCG81112.1"/>
    <property type="molecule type" value="Genomic_DNA"/>
</dbReference>
<gene>
    <name evidence="3" type="ORF">B5V51_24</name>
</gene>
<dbReference type="InterPro" id="IPR001199">
    <property type="entry name" value="Cyt_B5-like_heme/steroid-bd"/>
</dbReference>
<accession>A0A2A4KBQ7</accession>
<dbReference type="InterPro" id="IPR050577">
    <property type="entry name" value="MAPR/NEUFC/NENF-like"/>
</dbReference>
<dbReference type="PANTHER" id="PTHR10281">
    <property type="entry name" value="MEMBRANE-ASSOCIATED PROGESTERONE RECEPTOR COMPONENT-RELATED"/>
    <property type="match status" value="1"/>
</dbReference>
<organism evidence="3">
    <name type="scientific">Heliothis virescens</name>
    <name type="common">Tobacco budworm moth</name>
    <dbReference type="NCBI Taxonomy" id="7102"/>
    <lineage>
        <taxon>Eukaryota</taxon>
        <taxon>Metazoa</taxon>
        <taxon>Ecdysozoa</taxon>
        <taxon>Arthropoda</taxon>
        <taxon>Hexapoda</taxon>
        <taxon>Insecta</taxon>
        <taxon>Pterygota</taxon>
        <taxon>Neoptera</taxon>
        <taxon>Endopterygota</taxon>
        <taxon>Lepidoptera</taxon>
        <taxon>Glossata</taxon>
        <taxon>Ditrysia</taxon>
        <taxon>Noctuoidea</taxon>
        <taxon>Noctuidae</taxon>
        <taxon>Heliothinae</taxon>
        <taxon>Heliothis</taxon>
    </lineage>
</organism>
<protein>
    <recommendedName>
        <fullName evidence="2">Cytochrome b5 heme-binding domain-containing protein</fullName>
    </recommendedName>
</protein>
<name>A0A2A4KBQ7_HELVI</name>